<dbReference type="HOGENOM" id="CLU_2049744_0_0_1"/>
<organism evidence="1 2">
    <name type="scientific">Fomitopsis schrenkii</name>
    <name type="common">Brown rot fungus</name>
    <dbReference type="NCBI Taxonomy" id="2126942"/>
    <lineage>
        <taxon>Eukaryota</taxon>
        <taxon>Fungi</taxon>
        <taxon>Dikarya</taxon>
        <taxon>Basidiomycota</taxon>
        <taxon>Agaricomycotina</taxon>
        <taxon>Agaricomycetes</taxon>
        <taxon>Polyporales</taxon>
        <taxon>Fomitopsis</taxon>
    </lineage>
</organism>
<evidence type="ECO:0000313" key="1">
    <source>
        <dbReference type="EMBL" id="EPS98217.1"/>
    </source>
</evidence>
<name>S8E0G5_FOMSC</name>
<dbReference type="AlphaFoldDB" id="S8E0G5"/>
<reference evidence="1 2" key="1">
    <citation type="journal article" date="2012" name="Science">
        <title>The Paleozoic origin of enzymatic lignin decomposition reconstructed from 31 fungal genomes.</title>
        <authorList>
            <person name="Floudas D."/>
            <person name="Binder M."/>
            <person name="Riley R."/>
            <person name="Barry K."/>
            <person name="Blanchette R.A."/>
            <person name="Henrissat B."/>
            <person name="Martinez A.T."/>
            <person name="Otillar R."/>
            <person name="Spatafora J.W."/>
            <person name="Yadav J.S."/>
            <person name="Aerts A."/>
            <person name="Benoit I."/>
            <person name="Boyd A."/>
            <person name="Carlson A."/>
            <person name="Copeland A."/>
            <person name="Coutinho P.M."/>
            <person name="de Vries R.P."/>
            <person name="Ferreira P."/>
            <person name="Findley K."/>
            <person name="Foster B."/>
            <person name="Gaskell J."/>
            <person name="Glotzer D."/>
            <person name="Gorecki P."/>
            <person name="Heitman J."/>
            <person name="Hesse C."/>
            <person name="Hori C."/>
            <person name="Igarashi K."/>
            <person name="Jurgens J.A."/>
            <person name="Kallen N."/>
            <person name="Kersten P."/>
            <person name="Kohler A."/>
            <person name="Kuees U."/>
            <person name="Kumar T.K.A."/>
            <person name="Kuo A."/>
            <person name="LaButti K."/>
            <person name="Larrondo L.F."/>
            <person name="Lindquist E."/>
            <person name="Ling A."/>
            <person name="Lombard V."/>
            <person name="Lucas S."/>
            <person name="Lundell T."/>
            <person name="Martin R."/>
            <person name="McLaughlin D.J."/>
            <person name="Morgenstern I."/>
            <person name="Morin E."/>
            <person name="Murat C."/>
            <person name="Nagy L.G."/>
            <person name="Nolan M."/>
            <person name="Ohm R.A."/>
            <person name="Patyshakuliyeva A."/>
            <person name="Rokas A."/>
            <person name="Ruiz-Duenas F.J."/>
            <person name="Sabat G."/>
            <person name="Salamov A."/>
            <person name="Samejima M."/>
            <person name="Schmutz J."/>
            <person name="Slot J.C."/>
            <person name="St John F."/>
            <person name="Stenlid J."/>
            <person name="Sun H."/>
            <person name="Sun S."/>
            <person name="Syed K."/>
            <person name="Tsang A."/>
            <person name="Wiebenga A."/>
            <person name="Young D."/>
            <person name="Pisabarro A."/>
            <person name="Eastwood D.C."/>
            <person name="Martin F."/>
            <person name="Cullen D."/>
            <person name="Grigoriev I.V."/>
            <person name="Hibbett D.S."/>
        </authorList>
    </citation>
    <scope>NUCLEOTIDE SEQUENCE</scope>
    <source>
        <strain evidence="2">FP-58527</strain>
    </source>
</reference>
<accession>S8E0G5</accession>
<gene>
    <name evidence="1" type="ORF">FOMPIDRAFT_1024764</name>
</gene>
<dbReference type="InParanoid" id="S8E0G5"/>
<evidence type="ECO:0000313" key="2">
    <source>
        <dbReference type="Proteomes" id="UP000015241"/>
    </source>
</evidence>
<protein>
    <submittedName>
        <fullName evidence="1">Uncharacterized protein</fullName>
    </submittedName>
</protein>
<keyword evidence="2" id="KW-1185">Reference proteome</keyword>
<dbReference type="Proteomes" id="UP000015241">
    <property type="component" value="Unassembled WGS sequence"/>
</dbReference>
<sequence length="120" mass="13410">MLEQNNVEKLSARTRPARTLAQPGRGEHHRCCCTVHPGPALAILRAIATEIVMRYRLLEAISDDPRHGETLYGLHIWVLVGPECSGAYHIRCLRSSQTPVLKIIMTWVVDAVQLGRAFAE</sequence>
<dbReference type="EMBL" id="KE504168">
    <property type="protein sequence ID" value="EPS98217.1"/>
    <property type="molecule type" value="Genomic_DNA"/>
</dbReference>
<proteinExistence type="predicted"/>